<evidence type="ECO:0000313" key="6">
    <source>
        <dbReference type="Proteomes" id="UP000595897"/>
    </source>
</evidence>
<reference evidence="5 6" key="1">
    <citation type="submission" date="2020-11" db="EMBL/GenBank/DDBJ databases">
        <title>Draft genome sequencing of a Lachnospiraceae strain isolated from anoxic soil subjected to BSD treatment.</title>
        <authorList>
            <person name="Uek A."/>
            <person name="Tonouchi A."/>
        </authorList>
    </citation>
    <scope>NUCLEOTIDE SEQUENCE [LARGE SCALE GENOMIC DNA]</scope>
    <source>
        <strain evidence="5 6">TB5</strain>
    </source>
</reference>
<dbReference type="KEGG" id="ahb:bsdtb5_18120"/>
<dbReference type="GO" id="GO:0005829">
    <property type="term" value="C:cytosol"/>
    <property type="evidence" value="ECO:0007669"/>
    <property type="project" value="TreeGrafter"/>
</dbReference>
<dbReference type="InterPro" id="IPR012318">
    <property type="entry name" value="HTH_CRP"/>
</dbReference>
<dbReference type="SMART" id="SM00100">
    <property type="entry name" value="cNMP"/>
    <property type="match status" value="1"/>
</dbReference>
<dbReference type="SUPFAM" id="SSF51206">
    <property type="entry name" value="cAMP-binding domain-like"/>
    <property type="match status" value="1"/>
</dbReference>
<gene>
    <name evidence="5" type="ORF">bsdtb5_18120</name>
</gene>
<dbReference type="PROSITE" id="PS50042">
    <property type="entry name" value="CNMP_BINDING_3"/>
    <property type="match status" value="1"/>
</dbReference>
<dbReference type="InterPro" id="IPR050397">
    <property type="entry name" value="Env_Response_Regulators"/>
</dbReference>
<name>A0A7R7ICE3_9FIRM</name>
<dbReference type="EMBL" id="AP024169">
    <property type="protein sequence ID" value="BCN30517.1"/>
    <property type="molecule type" value="Genomic_DNA"/>
</dbReference>
<dbReference type="CDD" id="cd00038">
    <property type="entry name" value="CAP_ED"/>
    <property type="match status" value="1"/>
</dbReference>
<dbReference type="InterPro" id="IPR018490">
    <property type="entry name" value="cNMP-bd_dom_sf"/>
</dbReference>
<evidence type="ECO:0000256" key="2">
    <source>
        <dbReference type="ARBA" id="ARBA00023125"/>
    </source>
</evidence>
<accession>A0A7R7ICE3</accession>
<dbReference type="InterPro" id="IPR014710">
    <property type="entry name" value="RmlC-like_jellyroll"/>
</dbReference>
<proteinExistence type="predicted"/>
<dbReference type="GO" id="GO:0003677">
    <property type="term" value="F:DNA binding"/>
    <property type="evidence" value="ECO:0007669"/>
    <property type="project" value="UniProtKB-KW"/>
</dbReference>
<dbReference type="PANTHER" id="PTHR24567">
    <property type="entry name" value="CRP FAMILY TRANSCRIPTIONAL REGULATORY PROTEIN"/>
    <property type="match status" value="1"/>
</dbReference>
<dbReference type="Pfam" id="PF13545">
    <property type="entry name" value="HTH_Crp_2"/>
    <property type="match status" value="1"/>
</dbReference>
<feature type="domain" description="Cyclic nucleotide-binding" evidence="4">
    <location>
        <begin position="13"/>
        <end position="110"/>
    </location>
</feature>
<dbReference type="RefSeq" id="WP_271715728.1">
    <property type="nucleotide sequence ID" value="NZ_AP024169.1"/>
</dbReference>
<dbReference type="Proteomes" id="UP000595897">
    <property type="component" value="Chromosome"/>
</dbReference>
<evidence type="ECO:0000256" key="1">
    <source>
        <dbReference type="ARBA" id="ARBA00023015"/>
    </source>
</evidence>
<dbReference type="PANTHER" id="PTHR24567:SF58">
    <property type="entry name" value="CYCLIC AMP-BINDING REGULATORY PROTEIN"/>
    <property type="match status" value="1"/>
</dbReference>
<evidence type="ECO:0000313" key="5">
    <source>
        <dbReference type="EMBL" id="BCN30517.1"/>
    </source>
</evidence>
<organism evidence="5 6">
    <name type="scientific">Anaeromicropila herbilytica</name>
    <dbReference type="NCBI Taxonomy" id="2785025"/>
    <lineage>
        <taxon>Bacteria</taxon>
        <taxon>Bacillati</taxon>
        <taxon>Bacillota</taxon>
        <taxon>Clostridia</taxon>
        <taxon>Lachnospirales</taxon>
        <taxon>Lachnospiraceae</taxon>
        <taxon>Anaeromicropila</taxon>
    </lineage>
</organism>
<dbReference type="GO" id="GO:0003700">
    <property type="term" value="F:DNA-binding transcription factor activity"/>
    <property type="evidence" value="ECO:0007669"/>
    <property type="project" value="TreeGrafter"/>
</dbReference>
<dbReference type="AlphaFoldDB" id="A0A7R7ICE3"/>
<dbReference type="InterPro" id="IPR036390">
    <property type="entry name" value="WH_DNA-bd_sf"/>
</dbReference>
<keyword evidence="6" id="KW-1185">Reference proteome</keyword>
<keyword evidence="1" id="KW-0805">Transcription regulation</keyword>
<protein>
    <submittedName>
        <fullName evidence="5">Transcriptional regulator</fullName>
    </submittedName>
</protein>
<dbReference type="InterPro" id="IPR000595">
    <property type="entry name" value="cNMP-bd_dom"/>
</dbReference>
<keyword evidence="2" id="KW-0238">DNA-binding</keyword>
<evidence type="ECO:0000259" key="4">
    <source>
        <dbReference type="PROSITE" id="PS50042"/>
    </source>
</evidence>
<dbReference type="SUPFAM" id="SSF46785">
    <property type="entry name" value="Winged helix' DNA-binding domain"/>
    <property type="match status" value="1"/>
</dbReference>
<evidence type="ECO:0000256" key="3">
    <source>
        <dbReference type="ARBA" id="ARBA00023163"/>
    </source>
</evidence>
<dbReference type="Gene3D" id="2.60.120.10">
    <property type="entry name" value="Jelly Rolls"/>
    <property type="match status" value="1"/>
</dbReference>
<dbReference type="Pfam" id="PF00027">
    <property type="entry name" value="cNMP_binding"/>
    <property type="match status" value="1"/>
</dbReference>
<sequence>MEEYYPLLQKCALFRNIKEGDLSHLLECLAASTKNYRSDEYVFFAGNTVNYVGILLTGSAEIIKENPAGSRHIMAFLSPGQIFAEGIVCTTKRISPVTIRVKENSKLLFIPYEHIVKSCKNACGFHVQIIQNMMMILGEKNFSLNNKIELLTLKGMREKIAAFLLNEYTERNTLTFHIVPNRNELAEFLNVSRTSMCRELARMKDDEILDYYQNSFKILSLDKLKECLM</sequence>
<keyword evidence="3" id="KW-0804">Transcription</keyword>